<dbReference type="InterPro" id="IPR001029">
    <property type="entry name" value="Flagellin_N"/>
</dbReference>
<comment type="function">
    <text evidence="3">Flagellin is the subunit protein which polymerizes to form the filaments of bacterial flagella.</text>
</comment>
<dbReference type="PANTHER" id="PTHR42792">
    <property type="entry name" value="FLAGELLIN"/>
    <property type="match status" value="1"/>
</dbReference>
<keyword evidence="6" id="KW-0966">Cell projection</keyword>
<dbReference type="Gene3D" id="1.20.1330.10">
    <property type="entry name" value="f41 fragment of flagellin, N-terminal domain"/>
    <property type="match status" value="1"/>
</dbReference>
<organism evidence="6 7">
    <name type="scientific">Rhodocista pekingensis</name>
    <dbReference type="NCBI Taxonomy" id="201185"/>
    <lineage>
        <taxon>Bacteria</taxon>
        <taxon>Pseudomonadati</taxon>
        <taxon>Pseudomonadota</taxon>
        <taxon>Alphaproteobacteria</taxon>
        <taxon>Rhodospirillales</taxon>
        <taxon>Azospirillaceae</taxon>
        <taxon>Rhodocista</taxon>
    </lineage>
</organism>
<dbReference type="InterPro" id="IPR001492">
    <property type="entry name" value="Flagellin"/>
</dbReference>
<keyword evidence="3" id="KW-0964">Secreted</keyword>
<evidence type="ECO:0000259" key="5">
    <source>
        <dbReference type="Pfam" id="PF00700"/>
    </source>
</evidence>
<dbReference type="RefSeq" id="WP_377360544.1">
    <property type="nucleotide sequence ID" value="NZ_JBHTCM010000025.1"/>
</dbReference>
<dbReference type="InterPro" id="IPR046358">
    <property type="entry name" value="Flagellin_C"/>
</dbReference>
<dbReference type="Pfam" id="PF00700">
    <property type="entry name" value="Flagellin_C"/>
    <property type="match status" value="1"/>
</dbReference>
<keyword evidence="2 3" id="KW-0975">Bacterial flagellum</keyword>
<dbReference type="Pfam" id="PF00669">
    <property type="entry name" value="Flagellin_N"/>
    <property type="match status" value="1"/>
</dbReference>
<evidence type="ECO:0000313" key="6">
    <source>
        <dbReference type="EMBL" id="MFC7335005.1"/>
    </source>
</evidence>
<reference evidence="7" key="1">
    <citation type="journal article" date="2019" name="Int. J. Syst. Evol. Microbiol.">
        <title>The Global Catalogue of Microorganisms (GCM) 10K type strain sequencing project: providing services to taxonomists for standard genome sequencing and annotation.</title>
        <authorList>
            <consortium name="The Broad Institute Genomics Platform"/>
            <consortium name="The Broad Institute Genome Sequencing Center for Infectious Disease"/>
            <person name="Wu L."/>
            <person name="Ma J."/>
        </authorList>
    </citation>
    <scope>NUCLEOTIDE SEQUENCE [LARGE SCALE GENOMIC DNA]</scope>
    <source>
        <strain evidence="7">CGMCC 1.16275</strain>
    </source>
</reference>
<proteinExistence type="inferred from homology"/>
<feature type="domain" description="Flagellin C-terminal" evidence="5">
    <location>
        <begin position="350"/>
        <end position="434"/>
    </location>
</feature>
<gene>
    <name evidence="6" type="ORF">ACFQPS_17700</name>
</gene>
<evidence type="ECO:0000256" key="1">
    <source>
        <dbReference type="ARBA" id="ARBA00005709"/>
    </source>
</evidence>
<evidence type="ECO:0000256" key="2">
    <source>
        <dbReference type="ARBA" id="ARBA00023143"/>
    </source>
</evidence>
<evidence type="ECO:0000256" key="3">
    <source>
        <dbReference type="RuleBase" id="RU362073"/>
    </source>
</evidence>
<accession>A0ABW2L074</accession>
<dbReference type="PANTHER" id="PTHR42792:SF2">
    <property type="entry name" value="FLAGELLIN"/>
    <property type="match status" value="1"/>
</dbReference>
<evidence type="ECO:0000313" key="7">
    <source>
        <dbReference type="Proteomes" id="UP001596456"/>
    </source>
</evidence>
<dbReference type="Proteomes" id="UP001596456">
    <property type="component" value="Unassembled WGS sequence"/>
</dbReference>
<comment type="subcellular location">
    <subcellularLocation>
        <location evidence="3">Secreted</location>
    </subcellularLocation>
    <subcellularLocation>
        <location evidence="3">Bacterial flagellum</location>
    </subcellularLocation>
</comment>
<dbReference type="EMBL" id="JBHTCM010000025">
    <property type="protein sequence ID" value="MFC7335005.1"/>
    <property type="molecule type" value="Genomic_DNA"/>
</dbReference>
<evidence type="ECO:0000259" key="4">
    <source>
        <dbReference type="Pfam" id="PF00669"/>
    </source>
</evidence>
<sequence length="435" mass="44732">MANSIVTNSGAQAAIRSLFTIDRDLKTTQGRIESGLKVNKASDDPAVFSIAQGIRGNVSGLKAVQEGLAFGSAVLGTASKAASSISNELNELKKTITQGQQQGLDKDALNTQVSRALSLIDTYASSSTYMGVNLMKSETGGDIVDTELTFLTDISGRSISISNQQFTSKDLGLSSLDVDAGGVRFNLEGVTLTSASRIEVGGKTFEFTNDEALASATSVAVNINGLTTQSEIKDKLASTLRANGLGARVNKDGSVDVFGAAAGNISLTSDGIRGSAAGTTAGLTYDATNKVYSANQAATASAPAAAARSDAFYVQILGATAVDAESSGSGETTNTAAAEQYKDVKSSAIATVDSAITLAGQKLATIGAIQRQVSGLQEFTKTLSDTLNEGLGALVDADMADESARLQALQTRQQLAIQSLSIANQQPQALLGLFR</sequence>
<feature type="domain" description="Flagellin N-terminal" evidence="4">
    <location>
        <begin position="5"/>
        <end position="136"/>
    </location>
</feature>
<protein>
    <recommendedName>
        <fullName evidence="3">Flagellin</fullName>
    </recommendedName>
</protein>
<keyword evidence="7" id="KW-1185">Reference proteome</keyword>
<dbReference type="SUPFAM" id="SSF64518">
    <property type="entry name" value="Phase 1 flagellin"/>
    <property type="match status" value="1"/>
</dbReference>
<comment type="similarity">
    <text evidence="1 3">Belongs to the bacterial flagellin family.</text>
</comment>
<name>A0ABW2L074_9PROT</name>
<comment type="caution">
    <text evidence="6">The sequence shown here is derived from an EMBL/GenBank/DDBJ whole genome shotgun (WGS) entry which is preliminary data.</text>
</comment>
<keyword evidence="6" id="KW-0969">Cilium</keyword>
<keyword evidence="6" id="KW-0282">Flagellum</keyword>